<keyword evidence="2" id="KW-1185">Reference proteome</keyword>
<organism evidence="1 2">
    <name type="scientific">Lentzea kristufekii</name>
    <dbReference type="NCBI Taxonomy" id="3095430"/>
    <lineage>
        <taxon>Bacteria</taxon>
        <taxon>Bacillati</taxon>
        <taxon>Actinomycetota</taxon>
        <taxon>Actinomycetes</taxon>
        <taxon>Pseudonocardiales</taxon>
        <taxon>Pseudonocardiaceae</taxon>
        <taxon>Lentzea</taxon>
    </lineage>
</organism>
<dbReference type="RefSeq" id="WP_319987729.1">
    <property type="nucleotide sequence ID" value="NZ_JAXAVV010000018.1"/>
</dbReference>
<proteinExistence type="predicted"/>
<dbReference type="EMBL" id="JAXAVV010000018">
    <property type="protein sequence ID" value="MDX8053925.1"/>
    <property type="molecule type" value="Genomic_DNA"/>
</dbReference>
<reference evidence="1 2" key="2">
    <citation type="submission" date="2023-11" db="EMBL/GenBank/DDBJ databases">
        <authorList>
            <person name="Lara A.C."/>
            <person name="Chronakova A."/>
        </authorList>
    </citation>
    <scope>NUCLEOTIDE SEQUENCE [LARGE SCALE GENOMIC DNA]</scope>
    <source>
        <strain evidence="1 2">BCCO 10_0798</strain>
    </source>
</reference>
<dbReference type="Proteomes" id="UP001271792">
    <property type="component" value="Unassembled WGS sequence"/>
</dbReference>
<sequence length="50" mass="4807">MSFPSRIATVLAATAGDALVTASPALAGEVVDVESGAPVLVAEGPLVDLG</sequence>
<evidence type="ECO:0000313" key="1">
    <source>
        <dbReference type="EMBL" id="MDX8053925.1"/>
    </source>
</evidence>
<gene>
    <name evidence="1" type="ORF">SK571_31535</name>
</gene>
<comment type="caution">
    <text evidence="1">The sequence shown here is derived from an EMBL/GenBank/DDBJ whole genome shotgun (WGS) entry which is preliminary data.</text>
</comment>
<protein>
    <submittedName>
        <fullName evidence="1">Uncharacterized protein</fullName>
    </submittedName>
</protein>
<name>A0ABU4U0I3_9PSEU</name>
<accession>A0ABU4U0I3</accession>
<evidence type="ECO:0000313" key="2">
    <source>
        <dbReference type="Proteomes" id="UP001271792"/>
    </source>
</evidence>
<reference evidence="1 2" key="1">
    <citation type="submission" date="2023-11" db="EMBL/GenBank/DDBJ databases">
        <title>Lentzea sokolovensis, sp. nov., Lentzea kristufkii, sp. nov., and Lentzea miocenensis, sp. nov., rare actinobacteria from Sokolov Coal Basin, Miocene lacustrine sediment, Czech Republic.</title>
        <authorList>
            <person name="Lara A."/>
            <person name="Kotroba L."/>
            <person name="Nouioui I."/>
            <person name="Neumann-Schaal M."/>
            <person name="Mast Y."/>
            <person name="Chronakova A."/>
        </authorList>
    </citation>
    <scope>NUCLEOTIDE SEQUENCE [LARGE SCALE GENOMIC DNA]</scope>
    <source>
        <strain evidence="1 2">BCCO 10_0798</strain>
    </source>
</reference>